<dbReference type="SUPFAM" id="SSF51419">
    <property type="entry name" value="PLP-binding barrel"/>
    <property type="match status" value="1"/>
</dbReference>
<reference evidence="7" key="1">
    <citation type="submission" date="2016-11" db="EMBL/GenBank/DDBJ databases">
        <authorList>
            <person name="Varghese N."/>
            <person name="Submissions S."/>
        </authorList>
    </citation>
    <scope>NUCLEOTIDE SEQUENCE [LARGE SCALE GENOMIC DNA]</scope>
    <source>
        <strain evidence="7">DSM 10349</strain>
    </source>
</reference>
<evidence type="ECO:0000256" key="2">
    <source>
        <dbReference type="HAMAP-Rule" id="MF_02087"/>
    </source>
</evidence>
<dbReference type="PIRSF" id="PIRSF004848">
    <property type="entry name" value="YBL036c_PLPDEIII"/>
    <property type="match status" value="1"/>
</dbReference>
<evidence type="ECO:0000256" key="1">
    <source>
        <dbReference type="ARBA" id="ARBA00022898"/>
    </source>
</evidence>
<protein>
    <recommendedName>
        <fullName evidence="2">Pyridoxal phosphate homeostasis protein</fullName>
        <shortName evidence="2">PLP homeostasis protein</shortName>
    </recommendedName>
</protein>
<accession>A0A1M6PP44</accession>
<comment type="similarity">
    <text evidence="2 4">Belongs to the pyridoxal phosphate-binding protein YggS/PROSC family.</text>
</comment>
<dbReference type="FunFam" id="3.20.20.10:FF:000018">
    <property type="entry name" value="Pyridoxal phosphate homeostasis protein"/>
    <property type="match status" value="1"/>
</dbReference>
<dbReference type="RefSeq" id="WP_072910969.1">
    <property type="nucleotide sequence ID" value="NZ_FRAR01000006.1"/>
</dbReference>
<dbReference type="Pfam" id="PF01168">
    <property type="entry name" value="Ala_racemase_N"/>
    <property type="match status" value="1"/>
</dbReference>
<dbReference type="HAMAP" id="MF_02087">
    <property type="entry name" value="PLP_homeostasis"/>
    <property type="match status" value="1"/>
</dbReference>
<dbReference type="AlphaFoldDB" id="A0A1M6PP44"/>
<dbReference type="EMBL" id="FRAR01000006">
    <property type="protein sequence ID" value="SHK09690.1"/>
    <property type="molecule type" value="Genomic_DNA"/>
</dbReference>
<name>A0A1M6PP44_9FIRM</name>
<dbReference type="InterPro" id="IPR029066">
    <property type="entry name" value="PLP-binding_barrel"/>
</dbReference>
<dbReference type="InterPro" id="IPR001608">
    <property type="entry name" value="Ala_racemase_N"/>
</dbReference>
<comment type="cofactor">
    <cofactor evidence="3">
        <name>pyridoxal 5'-phosphate</name>
        <dbReference type="ChEBI" id="CHEBI:597326"/>
    </cofactor>
</comment>
<dbReference type="PANTHER" id="PTHR10146">
    <property type="entry name" value="PROLINE SYNTHETASE CO-TRANSCRIBED BACTERIAL HOMOLOG PROTEIN"/>
    <property type="match status" value="1"/>
</dbReference>
<evidence type="ECO:0000256" key="3">
    <source>
        <dbReference type="PIRSR" id="PIRSR004848-1"/>
    </source>
</evidence>
<sequence>MSISQNITLIKEQIARSAEKSGRNLNDIKLIAVSKNMTADKAREAVAAGLVDLGENRVQELTDKHPLVEGAHWHLIGHLQTNKVKYIVGKVVMVHSLDRWSLALELDRRAREAGIVIPTLVQVNVAGEETKFGLAVPEVREFISEAATLPGISIQGLMTIAPYVENPEEVRPVFKQLRNISYGLREIPGVRMEQLSMGMSNDFAVALEEGSTMIRIGTAIFGSRK</sequence>
<dbReference type="GO" id="GO:0030170">
    <property type="term" value="F:pyridoxal phosphate binding"/>
    <property type="evidence" value="ECO:0007669"/>
    <property type="project" value="UniProtKB-UniRule"/>
</dbReference>
<comment type="function">
    <text evidence="2">Pyridoxal 5'-phosphate (PLP)-binding protein, which is involved in PLP homeostasis.</text>
</comment>
<evidence type="ECO:0000313" key="7">
    <source>
        <dbReference type="Proteomes" id="UP000183997"/>
    </source>
</evidence>
<feature type="modified residue" description="N6-(pyridoxal phosphate)lysine" evidence="2 3">
    <location>
        <position position="35"/>
    </location>
</feature>
<dbReference type="InterPro" id="IPR011078">
    <property type="entry name" value="PyrdxlP_homeostasis"/>
</dbReference>
<keyword evidence="1 2" id="KW-0663">Pyridoxal phosphate</keyword>
<dbReference type="Proteomes" id="UP000183997">
    <property type="component" value="Unassembled WGS sequence"/>
</dbReference>
<dbReference type="Gene3D" id="3.20.20.10">
    <property type="entry name" value="Alanine racemase"/>
    <property type="match status" value="1"/>
</dbReference>
<evidence type="ECO:0000256" key="4">
    <source>
        <dbReference type="RuleBase" id="RU004514"/>
    </source>
</evidence>
<keyword evidence="7" id="KW-1185">Reference proteome</keyword>
<evidence type="ECO:0000313" key="6">
    <source>
        <dbReference type="EMBL" id="SHK09690.1"/>
    </source>
</evidence>
<dbReference type="PANTHER" id="PTHR10146:SF14">
    <property type="entry name" value="PYRIDOXAL PHOSPHATE HOMEOSTASIS PROTEIN"/>
    <property type="match status" value="1"/>
</dbReference>
<dbReference type="NCBIfam" id="TIGR00044">
    <property type="entry name" value="YggS family pyridoxal phosphate-dependent enzyme"/>
    <property type="match status" value="1"/>
</dbReference>
<organism evidence="6 7">
    <name type="scientific">Desulforamulus aeronauticus DSM 10349</name>
    <dbReference type="NCBI Taxonomy" id="1121421"/>
    <lineage>
        <taxon>Bacteria</taxon>
        <taxon>Bacillati</taxon>
        <taxon>Bacillota</taxon>
        <taxon>Clostridia</taxon>
        <taxon>Eubacteriales</taxon>
        <taxon>Peptococcaceae</taxon>
        <taxon>Desulforamulus</taxon>
    </lineage>
</organism>
<dbReference type="OrthoDB" id="9804072at2"/>
<dbReference type="CDD" id="cd00635">
    <property type="entry name" value="PLPDE_III_YBL036c_like"/>
    <property type="match status" value="1"/>
</dbReference>
<proteinExistence type="inferred from homology"/>
<gene>
    <name evidence="6" type="ORF">SAMN02745123_00704</name>
</gene>
<evidence type="ECO:0000259" key="5">
    <source>
        <dbReference type="Pfam" id="PF01168"/>
    </source>
</evidence>
<feature type="domain" description="Alanine racemase N-terminal" evidence="5">
    <location>
        <begin position="27"/>
        <end position="224"/>
    </location>
</feature>
<dbReference type="STRING" id="1121421.SAMN02745123_00704"/>